<proteinExistence type="predicted"/>
<dbReference type="InterPro" id="IPR016415">
    <property type="entry name" value="Phage_T4_Gp68"/>
</dbReference>
<reference evidence="2 3" key="1">
    <citation type="submission" date="2017-07" db="EMBL/GenBank/DDBJ databases">
        <title>In vitro design and evaluation of phage cocktails against multidrug-resistant Aeromonas salmonicida.</title>
        <authorList>
            <person name="Chen L."/>
            <person name="Yuan S."/>
            <person name="Ma Y."/>
        </authorList>
    </citation>
    <scope>NUCLEOTIDE SEQUENCE [LARGE SCALE GENOMIC DNA]</scope>
</reference>
<dbReference type="EMBL" id="MF498773">
    <property type="protein sequence ID" value="ATI17426.1"/>
    <property type="molecule type" value="Genomic_DNA"/>
</dbReference>
<dbReference type="PIRSF" id="PIRSF004377">
    <property type="entry name" value="Phage_prohead_core"/>
    <property type="match status" value="1"/>
</dbReference>
<evidence type="ECO:0000313" key="2">
    <source>
        <dbReference type="EMBL" id="ATI17426.1"/>
    </source>
</evidence>
<feature type="region of interest" description="Disordered" evidence="1">
    <location>
        <begin position="104"/>
        <end position="134"/>
    </location>
</feature>
<feature type="compositionally biased region" description="Basic residues" evidence="1">
    <location>
        <begin position="119"/>
        <end position="133"/>
    </location>
</feature>
<dbReference type="Proteomes" id="UP000230211">
    <property type="component" value="Segment"/>
</dbReference>
<organism evidence="2 3">
    <name type="scientific">Aeromonas phage AS-szw</name>
    <dbReference type="NCBI Taxonomy" id="2026114"/>
    <lineage>
        <taxon>Viruses</taxon>
        <taxon>Duplodnaviria</taxon>
        <taxon>Heunggongvirae</taxon>
        <taxon>Uroviricota</taxon>
        <taxon>Caudoviricetes</taxon>
        <taxon>Pantevenvirales</taxon>
        <taxon>Straboviridae</taxon>
        <taxon>Emmerichvirinae</taxon>
        <taxon>Ceceduovirus</taxon>
        <taxon>Ceceduovirus aszj</taxon>
    </lineage>
</organism>
<sequence>MEKQEVISKWGVKGSRILETDLEYDVLLSLIAECVESTAPEKAQHLKSVFGEDDSLTIAENMISENAIEALAILSILEESEELDEVLVKRVNAAGTVTRIHDRETRKRRASQTTGLSKSQRRQIARHAVKTKRANPSIQIRANKKYKKAMRKRHSMGL</sequence>
<evidence type="ECO:0000256" key="1">
    <source>
        <dbReference type="SAM" id="MobiDB-lite"/>
    </source>
</evidence>
<protein>
    <submittedName>
        <fullName evidence="2">Essential prohead core protein</fullName>
    </submittedName>
</protein>
<name>A0A291LDH2_9CAUD</name>
<evidence type="ECO:0000313" key="3">
    <source>
        <dbReference type="Proteomes" id="UP000230211"/>
    </source>
</evidence>
<accession>A0A291LDH2</accession>